<evidence type="ECO:0000256" key="5">
    <source>
        <dbReference type="ARBA" id="ARBA00022786"/>
    </source>
</evidence>
<keyword evidence="7" id="KW-1133">Transmembrane helix</keyword>
<evidence type="ECO:0000256" key="2">
    <source>
        <dbReference type="ARBA" id="ARBA00004906"/>
    </source>
</evidence>
<evidence type="ECO:0000313" key="10">
    <source>
        <dbReference type="Proteomes" id="UP000318571"/>
    </source>
</evidence>
<dbReference type="Proteomes" id="UP000318571">
    <property type="component" value="Chromosome 10"/>
</dbReference>
<dbReference type="SMART" id="SM00119">
    <property type="entry name" value="HECTc"/>
    <property type="match status" value="1"/>
</dbReference>
<reference evidence="9 10" key="1">
    <citation type="journal article" date="2018" name="Nat. Ecol. Evol.">
        <title>Genomic signatures of mitonuclear coevolution across populations of Tigriopus californicus.</title>
        <authorList>
            <person name="Barreto F.S."/>
            <person name="Watson E.T."/>
            <person name="Lima T.G."/>
            <person name="Willett C.S."/>
            <person name="Edmands S."/>
            <person name="Li W."/>
            <person name="Burton R.S."/>
        </authorList>
    </citation>
    <scope>NUCLEOTIDE SEQUENCE [LARGE SCALE GENOMIC DNA]</scope>
    <source>
        <strain evidence="9 10">San Diego</strain>
    </source>
</reference>
<dbReference type="Pfam" id="PF00632">
    <property type="entry name" value="HECT"/>
    <property type="match status" value="1"/>
</dbReference>
<keyword evidence="7" id="KW-0812">Transmembrane</keyword>
<dbReference type="InterPro" id="IPR035983">
    <property type="entry name" value="Hect_E3_ubiquitin_ligase"/>
</dbReference>
<sequence>MRYPPWLQHHLGAILVALISINVLQVSWTGGFHPLWCLIVWAWAWFKAHFIFVLACGVTLSIFQRASSQSPDLHSGLDPPWDGSKVLKGLAIALLINVHDLWFVQWSSPSLESGIETWLGGSCANGWQRVVEETFVCIEPERGLRRPVGTSWSWSGILFTWILSIIAVLICSIFAASRFMGLKKERLFACLVWPTDLTASSTKTVVITFNSLSMDVQQIIDRFTAAARCEDQSVSAFVSPGPGFNQLHLVFSAKQSGRYQIHLKYNNHFIKGFPAYVIIQPGPIDPMATIIGGMKSQMIVLTGHEPKSIFVRPKDSFCNAIPPDRLADLANDFGIKLTAKLGDESVNLKTIHIKNVIYHVDSSDALESILAFSPGHEGWYKAALTYKDQIIPKSELTLLVLTVKEMADVNRFMESPHNIPTFKGEIVAQHGINLSRPRLFYLTLNTRQLVLKEYFLGLIPLRLCAFRLMPSTKLSLVAYKKKSIPVIRIQDGFQGHPEVVLKEGNVVAALFHLLLLKKIGGSESFQDKANFFYDHLLRYYKKKGYTHRRLPLIIQRDDILQSSLRATKFFTDSDWCRLFEIEFMGEPGMDLGGLRREWLEIVCQKLFHPQFGLFTNLEENSEAVYPNPNATKAQSHLFKFAGKIVGKCLYECAQGKSYRQQLPIRLTRSFLAQIVEMRVEFRHFADDAPELYASKISFIQNNVIDSMDLNLKFIDEEIDPQTKSVRVVELKPGGNEIPVKEKNKLEYLDLLAQHRLARRIKDQTQQFLSGLHQLIPDSLLTLFDESELELLLCGCRHYDLNDLKLNHIVIRTGPSSVTMQWFWAALKNFTPEQFERLVQFITGSSRLPPGGFGELKPLIQISSNGSRGGLPTAQTCFNVIALSEHASYKEFEQALFVALYEGNEGFGLV</sequence>
<feature type="transmembrane region" description="Helical" evidence="7">
    <location>
        <begin position="152"/>
        <end position="176"/>
    </location>
</feature>
<accession>A0A553NC11</accession>
<keyword evidence="4" id="KW-0808">Transferase</keyword>
<gene>
    <name evidence="9" type="ORF">TCAL_11033</name>
</gene>
<feature type="transmembrane region" description="Helical" evidence="7">
    <location>
        <begin position="36"/>
        <end position="63"/>
    </location>
</feature>
<dbReference type="SUPFAM" id="SSF56204">
    <property type="entry name" value="Hect, E3 ligase catalytic domain"/>
    <property type="match status" value="1"/>
</dbReference>
<proteinExistence type="predicted"/>
<organism evidence="9 10">
    <name type="scientific">Tigriopus californicus</name>
    <name type="common">Marine copepod</name>
    <dbReference type="NCBI Taxonomy" id="6832"/>
    <lineage>
        <taxon>Eukaryota</taxon>
        <taxon>Metazoa</taxon>
        <taxon>Ecdysozoa</taxon>
        <taxon>Arthropoda</taxon>
        <taxon>Crustacea</taxon>
        <taxon>Multicrustacea</taxon>
        <taxon>Hexanauplia</taxon>
        <taxon>Copepoda</taxon>
        <taxon>Harpacticoida</taxon>
        <taxon>Harpacticidae</taxon>
        <taxon>Tigriopus</taxon>
    </lineage>
</organism>
<dbReference type="PROSITE" id="PS50237">
    <property type="entry name" value="HECT"/>
    <property type="match status" value="1"/>
</dbReference>
<dbReference type="Gene3D" id="3.30.2410.10">
    <property type="entry name" value="Hect, E3 ligase catalytic domain"/>
    <property type="match status" value="1"/>
</dbReference>
<dbReference type="GO" id="GO:0006511">
    <property type="term" value="P:ubiquitin-dependent protein catabolic process"/>
    <property type="evidence" value="ECO:0007669"/>
    <property type="project" value="TreeGrafter"/>
</dbReference>
<evidence type="ECO:0000259" key="8">
    <source>
        <dbReference type="PROSITE" id="PS50237"/>
    </source>
</evidence>
<evidence type="ECO:0000256" key="4">
    <source>
        <dbReference type="ARBA" id="ARBA00022679"/>
    </source>
</evidence>
<keyword evidence="7" id="KW-0472">Membrane</keyword>
<dbReference type="GO" id="GO:0009966">
    <property type="term" value="P:regulation of signal transduction"/>
    <property type="evidence" value="ECO:0007669"/>
    <property type="project" value="UniProtKB-ARBA"/>
</dbReference>
<comment type="catalytic activity">
    <reaction evidence="1">
        <text>S-ubiquitinyl-[E2 ubiquitin-conjugating enzyme]-L-cysteine + [acceptor protein]-L-lysine = [E2 ubiquitin-conjugating enzyme]-L-cysteine + N(6)-ubiquitinyl-[acceptor protein]-L-lysine.</text>
        <dbReference type="EC" id="2.3.2.26"/>
    </reaction>
</comment>
<dbReference type="FunFam" id="3.30.2160.10:FF:000008">
    <property type="entry name" value="Apoptosis-resistant E3 ubiquitin protein ligase 1"/>
    <property type="match status" value="1"/>
</dbReference>
<dbReference type="GO" id="GO:0000209">
    <property type="term" value="P:protein polyubiquitination"/>
    <property type="evidence" value="ECO:0007669"/>
    <property type="project" value="TreeGrafter"/>
</dbReference>
<dbReference type="Gene3D" id="3.90.1750.10">
    <property type="entry name" value="Hect, E3 ligase catalytic domains"/>
    <property type="match status" value="1"/>
</dbReference>
<evidence type="ECO:0000256" key="1">
    <source>
        <dbReference type="ARBA" id="ARBA00000885"/>
    </source>
</evidence>
<feature type="active site" description="Glycyl thioester intermediate" evidence="6">
    <location>
        <position position="876"/>
    </location>
</feature>
<dbReference type="GO" id="GO:0043066">
    <property type="term" value="P:negative regulation of apoptotic process"/>
    <property type="evidence" value="ECO:0007669"/>
    <property type="project" value="TreeGrafter"/>
</dbReference>
<dbReference type="AlphaFoldDB" id="A0A553NC11"/>
<comment type="caution">
    <text evidence="9">The sequence shown here is derived from an EMBL/GenBank/DDBJ whole genome shotgun (WGS) entry which is preliminary data.</text>
</comment>
<evidence type="ECO:0000256" key="3">
    <source>
        <dbReference type="ARBA" id="ARBA00012485"/>
    </source>
</evidence>
<evidence type="ECO:0000256" key="6">
    <source>
        <dbReference type="PROSITE-ProRule" id="PRU00104"/>
    </source>
</evidence>
<dbReference type="GO" id="GO:0061630">
    <property type="term" value="F:ubiquitin protein ligase activity"/>
    <property type="evidence" value="ECO:0007669"/>
    <property type="project" value="UniProtKB-EC"/>
</dbReference>
<evidence type="ECO:0000256" key="7">
    <source>
        <dbReference type="SAM" id="Phobius"/>
    </source>
</evidence>
<dbReference type="CDD" id="cd00078">
    <property type="entry name" value="HECTc"/>
    <property type="match status" value="1"/>
</dbReference>
<dbReference type="STRING" id="6832.A0A553NC11"/>
<dbReference type="InterPro" id="IPR050409">
    <property type="entry name" value="E3_ubiq-protein_ligase"/>
</dbReference>
<dbReference type="Pfam" id="PF25916">
    <property type="entry name" value="AREL1_PH-like"/>
    <property type="match status" value="1"/>
</dbReference>
<dbReference type="GO" id="GO:0005829">
    <property type="term" value="C:cytosol"/>
    <property type="evidence" value="ECO:0007669"/>
    <property type="project" value="TreeGrafter"/>
</dbReference>
<dbReference type="InterPro" id="IPR058738">
    <property type="entry name" value="PH-like_AREL1"/>
</dbReference>
<keyword evidence="5 6" id="KW-0833">Ubl conjugation pathway</keyword>
<keyword evidence="10" id="KW-1185">Reference proteome</keyword>
<dbReference type="PANTHER" id="PTHR11254:SF340">
    <property type="entry name" value="APOPTOSIS-RESISTANT E3 UBIQUITIN PROTEIN LIGASE 1"/>
    <property type="match status" value="1"/>
</dbReference>
<dbReference type="InterPro" id="IPR000569">
    <property type="entry name" value="HECT_dom"/>
</dbReference>
<protein>
    <recommendedName>
        <fullName evidence="3">HECT-type E3 ubiquitin transferase</fullName>
        <ecNumber evidence="3">2.3.2.26</ecNumber>
    </recommendedName>
</protein>
<dbReference type="Gene3D" id="3.30.2160.10">
    <property type="entry name" value="Hect, E3 ligase catalytic domain"/>
    <property type="match status" value="1"/>
</dbReference>
<comment type="pathway">
    <text evidence="2">Protein modification; protein ubiquitination.</text>
</comment>
<dbReference type="EC" id="2.3.2.26" evidence="3"/>
<dbReference type="EMBL" id="VCGU01000458">
    <property type="protein sequence ID" value="TRY62986.1"/>
    <property type="molecule type" value="Genomic_DNA"/>
</dbReference>
<dbReference type="PANTHER" id="PTHR11254">
    <property type="entry name" value="HECT DOMAIN UBIQUITIN-PROTEIN LIGASE"/>
    <property type="match status" value="1"/>
</dbReference>
<feature type="domain" description="HECT" evidence="8">
    <location>
        <begin position="571"/>
        <end position="909"/>
    </location>
</feature>
<feature type="transmembrane region" description="Helical" evidence="7">
    <location>
        <begin position="6"/>
        <end position="24"/>
    </location>
</feature>
<name>A0A553NC11_TIGCA</name>
<evidence type="ECO:0000313" key="9">
    <source>
        <dbReference type="EMBL" id="TRY62986.1"/>
    </source>
</evidence>
<dbReference type="OMA" id="GHLCKDA"/>